<feature type="domain" description="3-hydroxyacyl-CoA dehydrogenase C-terminal" evidence="4">
    <location>
        <begin position="156"/>
        <end position="249"/>
    </location>
</feature>
<dbReference type="EC" id="1.1.1.157" evidence="6"/>
<protein>
    <submittedName>
        <fullName evidence="6">3-hydroxybutyryl-CoA dehydrogenase</fullName>
        <ecNumber evidence="6">1.1.1.157</ecNumber>
    </submittedName>
</protein>
<evidence type="ECO:0000313" key="7">
    <source>
        <dbReference type="Proteomes" id="UP001232445"/>
    </source>
</evidence>
<dbReference type="SUPFAM" id="SSF51735">
    <property type="entry name" value="NAD(P)-binding Rossmann-fold domains"/>
    <property type="match status" value="1"/>
</dbReference>
<dbReference type="SUPFAM" id="SSF48179">
    <property type="entry name" value="6-phosphogluconate dehydrogenase C-terminal domain-like"/>
    <property type="match status" value="1"/>
</dbReference>
<evidence type="ECO:0000256" key="1">
    <source>
        <dbReference type="ARBA" id="ARBA00005086"/>
    </source>
</evidence>
<dbReference type="InterPro" id="IPR006176">
    <property type="entry name" value="3-OHacyl-CoA_DH_NAD-bd"/>
</dbReference>
<comment type="similarity">
    <text evidence="2">Belongs to the 3-hydroxyacyl-CoA dehydrogenase family.</text>
</comment>
<keyword evidence="7" id="KW-1185">Reference proteome</keyword>
<dbReference type="InterPro" id="IPR013328">
    <property type="entry name" value="6PGD_dom2"/>
</dbReference>
<sequence>MSKKKVVIVGEQRFNDLLQKWWEKRGVEVCLMTQEACGQESPSEAVDHEGVLFVFDTLTGPTERKQSLIRDIDQLFPAFVPIFSSILLHSATELANWVQAPERIIGFHPLQFDEMAVMEVSKALQTDSDTFDQVLEQLQRFGKQVEPVNDEVGGVFPRTLALIINEAAHALGEEVATASDIDVAMKKGTNYPFGPLEWADRIGLPHILWILEGLQRDLGDDRYRPAPLLRKKVLAGHWGISAGRGFYDYELDS</sequence>
<dbReference type="Pfam" id="PF02737">
    <property type="entry name" value="3HCDH_N"/>
    <property type="match status" value="1"/>
</dbReference>
<dbReference type="Gene3D" id="3.40.50.720">
    <property type="entry name" value="NAD(P)-binding Rossmann-like Domain"/>
    <property type="match status" value="1"/>
</dbReference>
<dbReference type="InterPro" id="IPR008927">
    <property type="entry name" value="6-PGluconate_DH-like_C_sf"/>
</dbReference>
<organism evidence="6 7">
    <name type="scientific">Caldalkalibacillus uzonensis</name>
    <dbReference type="NCBI Taxonomy" id="353224"/>
    <lineage>
        <taxon>Bacteria</taxon>
        <taxon>Bacillati</taxon>
        <taxon>Bacillota</taxon>
        <taxon>Bacilli</taxon>
        <taxon>Bacillales</taxon>
        <taxon>Bacillaceae</taxon>
        <taxon>Caldalkalibacillus</taxon>
    </lineage>
</organism>
<dbReference type="Proteomes" id="UP001232445">
    <property type="component" value="Unassembled WGS sequence"/>
</dbReference>
<dbReference type="Gene3D" id="1.10.1040.10">
    <property type="entry name" value="N-(1-d-carboxylethyl)-l-norvaline Dehydrogenase, domain 2"/>
    <property type="match status" value="1"/>
</dbReference>
<dbReference type="EMBL" id="JAUSUQ010000005">
    <property type="protein sequence ID" value="MDQ0338974.1"/>
    <property type="molecule type" value="Genomic_DNA"/>
</dbReference>
<evidence type="ECO:0000256" key="3">
    <source>
        <dbReference type="ARBA" id="ARBA00023002"/>
    </source>
</evidence>
<accession>A0ABU0CSX9</accession>
<evidence type="ECO:0000313" key="6">
    <source>
        <dbReference type="EMBL" id="MDQ0338974.1"/>
    </source>
</evidence>
<reference evidence="6 7" key="1">
    <citation type="submission" date="2023-07" db="EMBL/GenBank/DDBJ databases">
        <title>Genomic Encyclopedia of Type Strains, Phase IV (KMG-IV): sequencing the most valuable type-strain genomes for metagenomic binning, comparative biology and taxonomic classification.</title>
        <authorList>
            <person name="Goeker M."/>
        </authorList>
    </citation>
    <scope>NUCLEOTIDE SEQUENCE [LARGE SCALE GENOMIC DNA]</scope>
    <source>
        <strain evidence="6 7">DSM 17740</strain>
    </source>
</reference>
<dbReference type="InterPro" id="IPR036291">
    <property type="entry name" value="NAD(P)-bd_dom_sf"/>
</dbReference>
<name>A0ABU0CSX9_9BACI</name>
<feature type="domain" description="3-hydroxyacyl-CoA dehydrogenase NAD binding" evidence="5">
    <location>
        <begin position="51"/>
        <end position="149"/>
    </location>
</feature>
<proteinExistence type="inferred from homology"/>
<dbReference type="GO" id="GO:0008691">
    <property type="term" value="F:3-hydroxybutyryl-CoA dehydrogenase activity"/>
    <property type="evidence" value="ECO:0007669"/>
    <property type="project" value="UniProtKB-EC"/>
</dbReference>
<dbReference type="PANTHER" id="PTHR48075">
    <property type="entry name" value="3-HYDROXYACYL-COA DEHYDROGENASE FAMILY PROTEIN"/>
    <property type="match status" value="1"/>
</dbReference>
<comment type="caution">
    <text evidence="6">The sequence shown here is derived from an EMBL/GenBank/DDBJ whole genome shotgun (WGS) entry which is preliminary data.</text>
</comment>
<gene>
    <name evidence="6" type="ORF">J2S00_001760</name>
</gene>
<dbReference type="RefSeq" id="WP_307338198.1">
    <property type="nucleotide sequence ID" value="NZ_JAUSUQ010000005.1"/>
</dbReference>
<dbReference type="Pfam" id="PF00725">
    <property type="entry name" value="3HCDH"/>
    <property type="match status" value="1"/>
</dbReference>
<keyword evidence="3 6" id="KW-0560">Oxidoreductase</keyword>
<evidence type="ECO:0000259" key="5">
    <source>
        <dbReference type="Pfam" id="PF02737"/>
    </source>
</evidence>
<evidence type="ECO:0000259" key="4">
    <source>
        <dbReference type="Pfam" id="PF00725"/>
    </source>
</evidence>
<comment type="pathway">
    <text evidence="1">Lipid metabolism; butanoate metabolism.</text>
</comment>
<evidence type="ECO:0000256" key="2">
    <source>
        <dbReference type="ARBA" id="ARBA00009463"/>
    </source>
</evidence>
<dbReference type="PANTHER" id="PTHR48075:SF5">
    <property type="entry name" value="3-HYDROXYBUTYRYL-COA DEHYDROGENASE"/>
    <property type="match status" value="1"/>
</dbReference>
<dbReference type="InterPro" id="IPR006108">
    <property type="entry name" value="3HC_DH_C"/>
</dbReference>